<dbReference type="InterPro" id="IPR029069">
    <property type="entry name" value="HotDog_dom_sf"/>
</dbReference>
<evidence type="ECO:0000313" key="1">
    <source>
        <dbReference type="EMBL" id="MFC0202165.1"/>
    </source>
</evidence>
<dbReference type="Gene3D" id="3.10.129.10">
    <property type="entry name" value="Hotdog Thioesterase"/>
    <property type="match status" value="1"/>
</dbReference>
<gene>
    <name evidence="1" type="ORF">ACFFIZ_18095</name>
</gene>
<reference evidence="1 2" key="1">
    <citation type="submission" date="2024-09" db="EMBL/GenBank/DDBJ databases">
        <authorList>
            <person name="Sun Q."/>
            <person name="Mori K."/>
        </authorList>
    </citation>
    <scope>NUCLEOTIDE SEQUENCE [LARGE SCALE GENOMIC DNA]</scope>
    <source>
        <strain evidence="1 2">CCM 7904</strain>
    </source>
</reference>
<accession>A0ABV6CN57</accession>
<name>A0ABV6CN57_9RHOB</name>
<comment type="caution">
    <text evidence="1">The sequence shown here is derived from an EMBL/GenBank/DDBJ whole genome shotgun (WGS) entry which is preliminary data.</text>
</comment>
<keyword evidence="2" id="KW-1185">Reference proteome</keyword>
<dbReference type="EMBL" id="JBHLWQ010000174">
    <property type="protein sequence ID" value="MFC0202165.1"/>
    <property type="molecule type" value="Genomic_DNA"/>
</dbReference>
<evidence type="ECO:0000313" key="2">
    <source>
        <dbReference type="Proteomes" id="UP001589795"/>
    </source>
</evidence>
<dbReference type="RefSeq" id="WP_265508497.1">
    <property type="nucleotide sequence ID" value="NZ_JAOTBE010000082.1"/>
</dbReference>
<dbReference type="Proteomes" id="UP001589795">
    <property type="component" value="Unassembled WGS sequence"/>
</dbReference>
<sequence length="128" mass="14505">MKLDTAAAGYSYLKHLAAPYDVEQAVIVLFNMKKLMRFGDRDLTRLAYLPAHLFKLVYVNKAMFGSLGVTRKKLMFECQLELPTVRMNIESKKPAVYGDTLRFEVNIRKIGTSSLQRSPSSLLRSSGQ</sequence>
<proteinExistence type="predicted"/>
<dbReference type="SUPFAM" id="SSF54637">
    <property type="entry name" value="Thioesterase/thiol ester dehydrase-isomerase"/>
    <property type="match status" value="1"/>
</dbReference>
<protein>
    <submittedName>
        <fullName evidence="1">Uncharacterized protein</fullName>
    </submittedName>
</protein>
<organism evidence="1 2">
    <name type="scientific">Paracoccus rhizosphaerae</name>
    <dbReference type="NCBI Taxonomy" id="1133347"/>
    <lineage>
        <taxon>Bacteria</taxon>
        <taxon>Pseudomonadati</taxon>
        <taxon>Pseudomonadota</taxon>
        <taxon>Alphaproteobacteria</taxon>
        <taxon>Rhodobacterales</taxon>
        <taxon>Paracoccaceae</taxon>
        <taxon>Paracoccus</taxon>
    </lineage>
</organism>